<keyword evidence="2" id="KW-0812">Transmembrane</keyword>
<gene>
    <name evidence="4" type="ORF">BDQ12DRAFT_623119</name>
</gene>
<evidence type="ECO:0000313" key="4">
    <source>
        <dbReference type="EMBL" id="TFK43896.1"/>
    </source>
</evidence>
<feature type="chain" id="PRO_5023032574" description="Thioredoxin-like fold domain-containing protein" evidence="3">
    <location>
        <begin position="19"/>
        <end position="344"/>
    </location>
</feature>
<keyword evidence="2" id="KW-0472">Membrane</keyword>
<name>A0A5C3MHN9_9AGAR</name>
<feature type="signal peptide" evidence="3">
    <location>
        <begin position="1"/>
        <end position="18"/>
    </location>
</feature>
<keyword evidence="3" id="KW-0732">Signal</keyword>
<feature type="region of interest" description="Disordered" evidence="1">
    <location>
        <begin position="318"/>
        <end position="344"/>
    </location>
</feature>
<dbReference type="Proteomes" id="UP000308652">
    <property type="component" value="Unassembled WGS sequence"/>
</dbReference>
<protein>
    <recommendedName>
        <fullName evidence="6">Thioredoxin-like fold domain-containing protein</fullName>
    </recommendedName>
</protein>
<sequence>MKFSLSILSLLAVGAAHAQYLSEGWHPGQATFTVTEQAAQPSFVPPPPLADAPPPQKPSIKGIMDLFDISNILTSKPVAALFEKAGINITNKVEEQNKLWDERIPLITDDNYKDMIVNEEFKDEQEEKDRTWIIVISVTAAKQDGVSKFLDTVFDSAYNESVIAGDLPHVRWGRIDYLNVTHITTKWNIWQAPYLVILRDRGQSLRFYKPQQLRLREEALREFLKTDGWSITDPWSGLYAPGGDSREYLLEHLATALTKIYNVTVLIPRWLFFVLSGSVASFMINLLHRGTKETPAKPVIPGSGVKVVKSTPSLAVEGEDVADGVSSATPSSPAGKKRGKKGKK</sequence>
<organism evidence="4 5">
    <name type="scientific">Crucibulum laeve</name>
    <dbReference type="NCBI Taxonomy" id="68775"/>
    <lineage>
        <taxon>Eukaryota</taxon>
        <taxon>Fungi</taxon>
        <taxon>Dikarya</taxon>
        <taxon>Basidiomycota</taxon>
        <taxon>Agaricomycotina</taxon>
        <taxon>Agaricomycetes</taxon>
        <taxon>Agaricomycetidae</taxon>
        <taxon>Agaricales</taxon>
        <taxon>Agaricineae</taxon>
        <taxon>Nidulariaceae</taxon>
        <taxon>Crucibulum</taxon>
    </lineage>
</organism>
<evidence type="ECO:0000256" key="3">
    <source>
        <dbReference type="SAM" id="SignalP"/>
    </source>
</evidence>
<dbReference type="OrthoDB" id="2502001at2759"/>
<evidence type="ECO:0000256" key="1">
    <source>
        <dbReference type="SAM" id="MobiDB-lite"/>
    </source>
</evidence>
<reference evidence="4 5" key="1">
    <citation type="journal article" date="2019" name="Nat. Ecol. Evol.">
        <title>Megaphylogeny resolves global patterns of mushroom evolution.</title>
        <authorList>
            <person name="Varga T."/>
            <person name="Krizsan K."/>
            <person name="Foldi C."/>
            <person name="Dima B."/>
            <person name="Sanchez-Garcia M."/>
            <person name="Sanchez-Ramirez S."/>
            <person name="Szollosi G.J."/>
            <person name="Szarkandi J.G."/>
            <person name="Papp V."/>
            <person name="Albert L."/>
            <person name="Andreopoulos W."/>
            <person name="Angelini C."/>
            <person name="Antonin V."/>
            <person name="Barry K.W."/>
            <person name="Bougher N.L."/>
            <person name="Buchanan P."/>
            <person name="Buyck B."/>
            <person name="Bense V."/>
            <person name="Catcheside P."/>
            <person name="Chovatia M."/>
            <person name="Cooper J."/>
            <person name="Damon W."/>
            <person name="Desjardin D."/>
            <person name="Finy P."/>
            <person name="Geml J."/>
            <person name="Haridas S."/>
            <person name="Hughes K."/>
            <person name="Justo A."/>
            <person name="Karasinski D."/>
            <person name="Kautmanova I."/>
            <person name="Kiss B."/>
            <person name="Kocsube S."/>
            <person name="Kotiranta H."/>
            <person name="LaButti K.M."/>
            <person name="Lechner B.E."/>
            <person name="Liimatainen K."/>
            <person name="Lipzen A."/>
            <person name="Lukacs Z."/>
            <person name="Mihaltcheva S."/>
            <person name="Morgado L.N."/>
            <person name="Niskanen T."/>
            <person name="Noordeloos M.E."/>
            <person name="Ohm R.A."/>
            <person name="Ortiz-Santana B."/>
            <person name="Ovrebo C."/>
            <person name="Racz N."/>
            <person name="Riley R."/>
            <person name="Savchenko A."/>
            <person name="Shiryaev A."/>
            <person name="Soop K."/>
            <person name="Spirin V."/>
            <person name="Szebenyi C."/>
            <person name="Tomsovsky M."/>
            <person name="Tulloss R.E."/>
            <person name="Uehling J."/>
            <person name="Grigoriev I.V."/>
            <person name="Vagvolgyi C."/>
            <person name="Papp T."/>
            <person name="Martin F.M."/>
            <person name="Miettinen O."/>
            <person name="Hibbett D.S."/>
            <person name="Nagy L.G."/>
        </authorList>
    </citation>
    <scope>NUCLEOTIDE SEQUENCE [LARGE SCALE GENOMIC DNA]</scope>
    <source>
        <strain evidence="4 5">CBS 166.37</strain>
    </source>
</reference>
<dbReference type="AlphaFoldDB" id="A0A5C3MHN9"/>
<evidence type="ECO:0000256" key="2">
    <source>
        <dbReference type="SAM" id="Phobius"/>
    </source>
</evidence>
<dbReference type="EMBL" id="ML213591">
    <property type="protein sequence ID" value="TFK43896.1"/>
    <property type="molecule type" value="Genomic_DNA"/>
</dbReference>
<feature type="transmembrane region" description="Helical" evidence="2">
    <location>
        <begin position="270"/>
        <end position="287"/>
    </location>
</feature>
<proteinExistence type="predicted"/>
<feature type="compositionally biased region" description="Basic residues" evidence="1">
    <location>
        <begin position="335"/>
        <end position="344"/>
    </location>
</feature>
<accession>A0A5C3MHN9</accession>
<keyword evidence="2" id="KW-1133">Transmembrane helix</keyword>
<keyword evidence="5" id="KW-1185">Reference proteome</keyword>
<evidence type="ECO:0008006" key="6">
    <source>
        <dbReference type="Google" id="ProtNLM"/>
    </source>
</evidence>
<evidence type="ECO:0000313" key="5">
    <source>
        <dbReference type="Proteomes" id="UP000308652"/>
    </source>
</evidence>